<evidence type="ECO:0000256" key="2">
    <source>
        <dbReference type="ARBA" id="ARBA00022679"/>
    </source>
</evidence>
<evidence type="ECO:0000259" key="6">
    <source>
        <dbReference type="Pfam" id="PF04377"/>
    </source>
</evidence>
<comment type="catalytic activity">
    <reaction evidence="4">
        <text>N-terminal L-glutamyl-[protein] + L-leucyl-tRNA(Leu) = N-terminal L-leucyl-L-glutamyl-[protein] + tRNA(Leu) + H(+)</text>
        <dbReference type="Rhea" id="RHEA:50412"/>
        <dbReference type="Rhea" id="RHEA-COMP:9613"/>
        <dbReference type="Rhea" id="RHEA-COMP:9622"/>
        <dbReference type="Rhea" id="RHEA-COMP:12664"/>
        <dbReference type="Rhea" id="RHEA-COMP:12668"/>
        <dbReference type="ChEBI" id="CHEBI:15378"/>
        <dbReference type="ChEBI" id="CHEBI:64721"/>
        <dbReference type="ChEBI" id="CHEBI:78442"/>
        <dbReference type="ChEBI" id="CHEBI:78494"/>
        <dbReference type="ChEBI" id="CHEBI:133041"/>
        <dbReference type="EC" id="2.3.2.29"/>
    </reaction>
</comment>
<dbReference type="GO" id="GO:0008914">
    <property type="term" value="F:leucyl-tRNA--protein transferase activity"/>
    <property type="evidence" value="ECO:0007669"/>
    <property type="project" value="UniProtKB-UniRule"/>
</dbReference>
<evidence type="ECO:0000256" key="4">
    <source>
        <dbReference type="HAMAP-Rule" id="MF_00689"/>
    </source>
</evidence>
<dbReference type="GO" id="GO:0071596">
    <property type="term" value="P:ubiquitin-dependent protein catabolic process via the N-end rule pathway"/>
    <property type="evidence" value="ECO:0007669"/>
    <property type="project" value="InterPro"/>
</dbReference>
<dbReference type="EC" id="2.3.2.29" evidence="4"/>
<dbReference type="Pfam" id="PF04376">
    <property type="entry name" value="ATE_N"/>
    <property type="match status" value="1"/>
</dbReference>
<comment type="similarity">
    <text evidence="4">Belongs to the R-transferase family. Bpt subfamily.</text>
</comment>
<organism evidence="7 8">
    <name type="scientific">Colwellia chukchiensis</name>
    <dbReference type="NCBI Taxonomy" id="641665"/>
    <lineage>
        <taxon>Bacteria</taxon>
        <taxon>Pseudomonadati</taxon>
        <taxon>Pseudomonadota</taxon>
        <taxon>Gammaproteobacteria</taxon>
        <taxon>Alteromonadales</taxon>
        <taxon>Colwelliaceae</taxon>
        <taxon>Colwellia</taxon>
    </lineage>
</organism>
<dbReference type="InterPro" id="IPR017138">
    <property type="entry name" value="Asp_Glu_LeuTrfase"/>
</dbReference>
<dbReference type="EMBL" id="FOBI01000020">
    <property type="protein sequence ID" value="SEL74300.1"/>
    <property type="molecule type" value="Genomic_DNA"/>
</dbReference>
<comment type="catalytic activity">
    <reaction evidence="4">
        <text>N-terminal L-aspartyl-[protein] + L-leucyl-tRNA(Leu) = N-terminal L-leucyl-L-aspartyl-[protein] + tRNA(Leu) + H(+)</text>
        <dbReference type="Rhea" id="RHEA:50420"/>
        <dbReference type="Rhea" id="RHEA-COMP:9613"/>
        <dbReference type="Rhea" id="RHEA-COMP:9622"/>
        <dbReference type="Rhea" id="RHEA-COMP:12669"/>
        <dbReference type="Rhea" id="RHEA-COMP:12674"/>
        <dbReference type="ChEBI" id="CHEBI:15378"/>
        <dbReference type="ChEBI" id="CHEBI:64720"/>
        <dbReference type="ChEBI" id="CHEBI:78442"/>
        <dbReference type="ChEBI" id="CHEBI:78494"/>
        <dbReference type="ChEBI" id="CHEBI:133042"/>
        <dbReference type="EC" id="2.3.2.29"/>
    </reaction>
</comment>
<dbReference type="PIRSF" id="PIRSF037208">
    <property type="entry name" value="ATE_pro_prd"/>
    <property type="match status" value="1"/>
</dbReference>
<dbReference type="NCBIfam" id="NF002346">
    <property type="entry name" value="PRK01305.2-3"/>
    <property type="match status" value="1"/>
</dbReference>
<dbReference type="NCBIfam" id="NF002341">
    <property type="entry name" value="PRK01305.1-1"/>
    <property type="match status" value="1"/>
</dbReference>
<evidence type="ECO:0000259" key="5">
    <source>
        <dbReference type="Pfam" id="PF04376"/>
    </source>
</evidence>
<dbReference type="NCBIfam" id="NF002342">
    <property type="entry name" value="PRK01305.1-3"/>
    <property type="match status" value="1"/>
</dbReference>
<dbReference type="OrthoDB" id="9782022at2"/>
<dbReference type="InterPro" id="IPR030700">
    <property type="entry name" value="N-end_Aminoacyl_Trfase"/>
</dbReference>
<protein>
    <recommendedName>
        <fullName evidence="4">Aspartate/glutamate leucyltransferase</fullName>
        <ecNumber evidence="4">2.3.2.29</ecNumber>
    </recommendedName>
</protein>
<evidence type="ECO:0000256" key="1">
    <source>
        <dbReference type="ARBA" id="ARBA00022490"/>
    </source>
</evidence>
<dbReference type="GO" id="GO:0004057">
    <property type="term" value="F:arginyl-tRNA--protein transferase activity"/>
    <property type="evidence" value="ECO:0007669"/>
    <property type="project" value="InterPro"/>
</dbReference>
<dbReference type="PANTHER" id="PTHR21367:SF1">
    <property type="entry name" value="ARGINYL-TRNA--PROTEIN TRANSFERASE 1"/>
    <property type="match status" value="1"/>
</dbReference>
<comment type="function">
    <text evidence="4">Functions in the N-end rule pathway of protein degradation where it conjugates Leu from its aminoacyl-tRNA to the N-termini of proteins containing an N-terminal aspartate or glutamate.</text>
</comment>
<evidence type="ECO:0000313" key="7">
    <source>
        <dbReference type="EMBL" id="SEL74300.1"/>
    </source>
</evidence>
<keyword evidence="2 4" id="KW-0808">Transferase</keyword>
<keyword evidence="1 4" id="KW-0963">Cytoplasm</keyword>
<evidence type="ECO:0000256" key="3">
    <source>
        <dbReference type="ARBA" id="ARBA00023315"/>
    </source>
</evidence>
<comment type="subcellular location">
    <subcellularLocation>
        <location evidence="4">Cytoplasm</location>
    </subcellularLocation>
</comment>
<keyword evidence="3 4" id="KW-0012">Acyltransferase</keyword>
<dbReference type="Proteomes" id="UP000199297">
    <property type="component" value="Unassembled WGS sequence"/>
</dbReference>
<name>A0A1H7SNT2_9GAMM</name>
<feature type="domain" description="N-end rule aminoacyl transferase C-terminal" evidence="6">
    <location>
        <begin position="103"/>
        <end position="223"/>
    </location>
</feature>
<dbReference type="InterPro" id="IPR007472">
    <property type="entry name" value="N-end_Aminoacyl_Trfase_C"/>
</dbReference>
<dbReference type="HAMAP" id="MF_00689">
    <property type="entry name" value="Bpt"/>
    <property type="match status" value="1"/>
</dbReference>
<dbReference type="SUPFAM" id="SSF55729">
    <property type="entry name" value="Acyl-CoA N-acyltransferases (Nat)"/>
    <property type="match status" value="1"/>
</dbReference>
<dbReference type="InterPro" id="IPR007471">
    <property type="entry name" value="N-end_Aminoacyl_Trfase_N"/>
</dbReference>
<reference evidence="8" key="1">
    <citation type="submission" date="2016-10" db="EMBL/GenBank/DDBJ databases">
        <authorList>
            <person name="Varghese N."/>
            <person name="Submissions S."/>
        </authorList>
    </citation>
    <scope>NUCLEOTIDE SEQUENCE [LARGE SCALE GENOMIC DNA]</scope>
    <source>
        <strain evidence="8">CGMCC 1.9127</strain>
    </source>
</reference>
<dbReference type="RefSeq" id="WP_085285882.1">
    <property type="nucleotide sequence ID" value="NZ_FOBI01000020.1"/>
</dbReference>
<keyword evidence="8" id="KW-1185">Reference proteome</keyword>
<dbReference type="Pfam" id="PF04377">
    <property type="entry name" value="ATE_C"/>
    <property type="match status" value="1"/>
</dbReference>
<dbReference type="InterPro" id="IPR016181">
    <property type="entry name" value="Acyl_CoA_acyltransferase"/>
</dbReference>
<accession>A0A1H7SNT2</accession>
<dbReference type="NCBIfam" id="NF002345">
    <property type="entry name" value="PRK01305.2-2"/>
    <property type="match status" value="1"/>
</dbReference>
<gene>
    <name evidence="4" type="primary">bpt</name>
    <name evidence="7" type="ORF">SAMN05216262_1205</name>
</gene>
<dbReference type="AlphaFoldDB" id="A0A1H7SNT2"/>
<sequence>MSLNFQLGVTKSFPCSYLPEQQERLLVALDSRLSDSEHYAWLMEQGFRRSGNDIYRPHCLNCNACQSLRVLVNDFQPSKSQKRTLKRNQALHVEVSETVKANYYPLFEQYIDCFHRDGAMYPASAAQFQRMLANNITKQCYLEVWHQTTLVSVAITDKMPNALSAVYTFYHPAYRSQGLGVFSILQQIKLASELKRRFLYLGYQIDQCAKMNYKNRFHPHQRLIENQWQTVNK</sequence>
<evidence type="ECO:0000313" key="8">
    <source>
        <dbReference type="Proteomes" id="UP000199297"/>
    </source>
</evidence>
<dbReference type="PANTHER" id="PTHR21367">
    <property type="entry name" value="ARGININE-TRNA-PROTEIN TRANSFERASE 1"/>
    <property type="match status" value="1"/>
</dbReference>
<dbReference type="GO" id="GO:0005737">
    <property type="term" value="C:cytoplasm"/>
    <property type="evidence" value="ECO:0007669"/>
    <property type="project" value="UniProtKB-SubCell"/>
</dbReference>
<dbReference type="STRING" id="641665.GCA_002104455_01581"/>
<feature type="domain" description="N-end aminoacyl transferase N-terminal" evidence="5">
    <location>
        <begin position="14"/>
        <end position="83"/>
    </location>
</feature>
<proteinExistence type="inferred from homology"/>